<dbReference type="Proteomes" id="UP001319180">
    <property type="component" value="Unassembled WGS sequence"/>
</dbReference>
<reference evidence="9 10" key="1">
    <citation type="submission" date="2021-05" db="EMBL/GenBank/DDBJ databases">
        <title>A Polyphasic approach of four new species of the genus Ohtaekwangia: Ohtaekwangia histidinii sp. nov., Ohtaekwangia cretensis sp. nov., Ohtaekwangia indiensis sp. nov., Ohtaekwangia reichenbachii sp. nov. from diverse environment.</title>
        <authorList>
            <person name="Octaviana S."/>
        </authorList>
    </citation>
    <scope>NUCLEOTIDE SEQUENCE [LARGE SCALE GENOMIC DNA]</scope>
    <source>
        <strain evidence="9 10">PWU37</strain>
    </source>
</reference>
<feature type="transmembrane region" description="Helical" evidence="7">
    <location>
        <begin position="118"/>
        <end position="140"/>
    </location>
</feature>
<dbReference type="InterPro" id="IPR050925">
    <property type="entry name" value="Rhomboid_protease_S54"/>
</dbReference>
<dbReference type="PANTHER" id="PTHR43731:SF14">
    <property type="entry name" value="PRESENILIN-ASSOCIATED RHOMBOID-LIKE PROTEIN, MITOCHONDRIAL"/>
    <property type="match status" value="1"/>
</dbReference>
<accession>A0AAP2D961</accession>
<dbReference type="RefSeq" id="WP_254090770.1">
    <property type="nucleotide sequence ID" value="NZ_JAHESC010000017.1"/>
</dbReference>
<comment type="caution">
    <text evidence="9">The sequence shown here is derived from an EMBL/GenBank/DDBJ whole genome shotgun (WGS) entry which is preliminary data.</text>
</comment>
<dbReference type="InterPro" id="IPR035952">
    <property type="entry name" value="Rhomboid-like_sf"/>
</dbReference>
<gene>
    <name evidence="9" type="ORF">KK078_13290</name>
</gene>
<dbReference type="SUPFAM" id="SSF144091">
    <property type="entry name" value="Rhomboid-like"/>
    <property type="match status" value="1"/>
</dbReference>
<dbReference type="GO" id="GO:0016020">
    <property type="term" value="C:membrane"/>
    <property type="evidence" value="ECO:0007669"/>
    <property type="project" value="UniProtKB-SubCell"/>
</dbReference>
<feature type="transmembrane region" description="Helical" evidence="7">
    <location>
        <begin position="12"/>
        <end position="37"/>
    </location>
</feature>
<sequence length="193" mass="21689">MFRLTPVVRNLVLINVIVFVLQNLVQGLTELLSLWGVQTTYFKPYQLFTYMFAHGDFFHIFFNMLVLATTGPILENFWGQKKFLIFYMVTGIGAGVFHLLIEAFVLHGPGSQMLGASGAIYGILMAFGMMFPNMEMMLLFPPIPIKAKYLVWVLGGMTFLLSGAGVAHFAHLGGIIFAFILLRIWRSQGGSYF</sequence>
<dbReference type="EMBL" id="JAHESC010000017">
    <property type="protein sequence ID" value="MBT1687539.1"/>
    <property type="molecule type" value="Genomic_DNA"/>
</dbReference>
<dbReference type="GO" id="GO:0006508">
    <property type="term" value="P:proteolysis"/>
    <property type="evidence" value="ECO:0007669"/>
    <property type="project" value="UniProtKB-KW"/>
</dbReference>
<feature type="transmembrane region" description="Helical" evidence="7">
    <location>
        <begin position="84"/>
        <end position="106"/>
    </location>
</feature>
<evidence type="ECO:0000256" key="2">
    <source>
        <dbReference type="ARBA" id="ARBA00009045"/>
    </source>
</evidence>
<evidence type="ECO:0000256" key="1">
    <source>
        <dbReference type="ARBA" id="ARBA00004141"/>
    </source>
</evidence>
<feature type="domain" description="Peptidase S54 rhomboid" evidence="8">
    <location>
        <begin position="44"/>
        <end position="184"/>
    </location>
</feature>
<dbReference type="GO" id="GO:0004252">
    <property type="term" value="F:serine-type endopeptidase activity"/>
    <property type="evidence" value="ECO:0007669"/>
    <property type="project" value="InterPro"/>
</dbReference>
<proteinExistence type="inferred from homology"/>
<organism evidence="9 10">
    <name type="scientific">Dawidia soli</name>
    <dbReference type="NCBI Taxonomy" id="2782352"/>
    <lineage>
        <taxon>Bacteria</taxon>
        <taxon>Pseudomonadati</taxon>
        <taxon>Bacteroidota</taxon>
        <taxon>Cytophagia</taxon>
        <taxon>Cytophagales</taxon>
        <taxon>Chryseotaleaceae</taxon>
        <taxon>Dawidia</taxon>
    </lineage>
</organism>
<feature type="transmembrane region" description="Helical" evidence="7">
    <location>
        <begin position="57"/>
        <end position="77"/>
    </location>
</feature>
<keyword evidence="10" id="KW-1185">Reference proteome</keyword>
<dbReference type="Pfam" id="PF01694">
    <property type="entry name" value="Rhomboid"/>
    <property type="match status" value="1"/>
</dbReference>
<name>A0AAP2D961_9BACT</name>
<feature type="transmembrane region" description="Helical" evidence="7">
    <location>
        <begin position="152"/>
        <end position="185"/>
    </location>
</feature>
<dbReference type="Gene3D" id="1.20.1540.10">
    <property type="entry name" value="Rhomboid-like"/>
    <property type="match status" value="1"/>
</dbReference>
<comment type="similarity">
    <text evidence="2">Belongs to the peptidase S54 family.</text>
</comment>
<keyword evidence="6 7" id="KW-0472">Membrane</keyword>
<evidence type="ECO:0000259" key="8">
    <source>
        <dbReference type="Pfam" id="PF01694"/>
    </source>
</evidence>
<dbReference type="PANTHER" id="PTHR43731">
    <property type="entry name" value="RHOMBOID PROTEASE"/>
    <property type="match status" value="1"/>
</dbReference>
<evidence type="ECO:0000313" key="9">
    <source>
        <dbReference type="EMBL" id="MBT1687539.1"/>
    </source>
</evidence>
<dbReference type="InterPro" id="IPR022764">
    <property type="entry name" value="Peptidase_S54_rhomboid_dom"/>
</dbReference>
<dbReference type="SMART" id="SM01160">
    <property type="entry name" value="DUF1751"/>
    <property type="match status" value="1"/>
</dbReference>
<evidence type="ECO:0000256" key="5">
    <source>
        <dbReference type="ARBA" id="ARBA00022989"/>
    </source>
</evidence>
<evidence type="ECO:0000256" key="7">
    <source>
        <dbReference type="SAM" id="Phobius"/>
    </source>
</evidence>
<keyword evidence="5 7" id="KW-1133">Transmembrane helix</keyword>
<keyword evidence="9" id="KW-0645">Protease</keyword>
<evidence type="ECO:0000256" key="3">
    <source>
        <dbReference type="ARBA" id="ARBA00022692"/>
    </source>
</evidence>
<keyword evidence="3 7" id="KW-0812">Transmembrane</keyword>
<comment type="subcellular location">
    <subcellularLocation>
        <location evidence="1">Membrane</location>
        <topology evidence="1">Multi-pass membrane protein</topology>
    </subcellularLocation>
</comment>
<evidence type="ECO:0000313" key="10">
    <source>
        <dbReference type="Proteomes" id="UP001319180"/>
    </source>
</evidence>
<evidence type="ECO:0000256" key="4">
    <source>
        <dbReference type="ARBA" id="ARBA00022801"/>
    </source>
</evidence>
<keyword evidence="4" id="KW-0378">Hydrolase</keyword>
<evidence type="ECO:0000256" key="6">
    <source>
        <dbReference type="ARBA" id="ARBA00023136"/>
    </source>
</evidence>
<dbReference type="AlphaFoldDB" id="A0AAP2D961"/>
<protein>
    <submittedName>
        <fullName evidence="9">Rhomboid family intramembrane serine protease</fullName>
    </submittedName>
</protein>